<keyword evidence="3" id="KW-0418">Kinase</keyword>
<comment type="caution">
    <text evidence="5">The sequence shown here is derived from an EMBL/GenBank/DDBJ whole genome shotgun (WGS) entry which is preliminary data.</text>
</comment>
<dbReference type="SUPFAM" id="SSF56112">
    <property type="entry name" value="Protein kinase-like (PK-like)"/>
    <property type="match status" value="1"/>
</dbReference>
<feature type="non-terminal residue" evidence="5">
    <location>
        <position position="90"/>
    </location>
</feature>
<evidence type="ECO:0000256" key="1">
    <source>
        <dbReference type="ARBA" id="ARBA00022527"/>
    </source>
</evidence>
<dbReference type="EMBL" id="JARJCW010000061">
    <property type="protein sequence ID" value="KAJ7200805.1"/>
    <property type="molecule type" value="Genomic_DNA"/>
</dbReference>
<dbReference type="Proteomes" id="UP001219525">
    <property type="component" value="Unassembled WGS sequence"/>
</dbReference>
<keyword evidence="6" id="KW-1185">Reference proteome</keyword>
<evidence type="ECO:0000259" key="4">
    <source>
        <dbReference type="Pfam" id="PF02816"/>
    </source>
</evidence>
<evidence type="ECO:0000313" key="5">
    <source>
        <dbReference type="EMBL" id="KAJ7200805.1"/>
    </source>
</evidence>
<keyword evidence="1" id="KW-0723">Serine/threonine-protein kinase</keyword>
<dbReference type="Gene3D" id="3.20.200.10">
    <property type="entry name" value="MHCK/EF2 kinase"/>
    <property type="match status" value="1"/>
</dbReference>
<dbReference type="InterPro" id="IPR004166">
    <property type="entry name" value="a-kinase_dom"/>
</dbReference>
<dbReference type="GO" id="GO:0005524">
    <property type="term" value="F:ATP binding"/>
    <property type="evidence" value="ECO:0007669"/>
    <property type="project" value="InterPro"/>
</dbReference>
<accession>A0AAD6Y7K4</accession>
<dbReference type="Pfam" id="PF02816">
    <property type="entry name" value="Alpha_kinase"/>
    <property type="match status" value="1"/>
</dbReference>
<evidence type="ECO:0000256" key="2">
    <source>
        <dbReference type="ARBA" id="ARBA00022679"/>
    </source>
</evidence>
<name>A0AAD6Y7K4_9AGAR</name>
<dbReference type="AlphaFoldDB" id="A0AAD6Y7K4"/>
<organism evidence="5 6">
    <name type="scientific">Mycena pura</name>
    <dbReference type="NCBI Taxonomy" id="153505"/>
    <lineage>
        <taxon>Eukaryota</taxon>
        <taxon>Fungi</taxon>
        <taxon>Dikarya</taxon>
        <taxon>Basidiomycota</taxon>
        <taxon>Agaricomycotina</taxon>
        <taxon>Agaricomycetes</taxon>
        <taxon>Agaricomycetidae</taxon>
        <taxon>Agaricales</taxon>
        <taxon>Marasmiineae</taxon>
        <taxon>Mycenaceae</taxon>
        <taxon>Mycena</taxon>
    </lineage>
</organism>
<dbReference type="GO" id="GO:0004674">
    <property type="term" value="F:protein serine/threonine kinase activity"/>
    <property type="evidence" value="ECO:0007669"/>
    <property type="project" value="UniProtKB-KW"/>
</dbReference>
<evidence type="ECO:0000256" key="3">
    <source>
        <dbReference type="ARBA" id="ARBA00022777"/>
    </source>
</evidence>
<evidence type="ECO:0000313" key="6">
    <source>
        <dbReference type="Proteomes" id="UP001219525"/>
    </source>
</evidence>
<gene>
    <name evidence="5" type="ORF">GGX14DRAFT_332622</name>
</gene>
<feature type="domain" description="Alpha-type protein kinase" evidence="4">
    <location>
        <begin position="43"/>
        <end position="90"/>
    </location>
</feature>
<sequence>FRFNLEGAIFGCLQLLDADHPMVDKQVCHRAFLATRLLPCGAIDKPIQKFTGNNDCGNAPNDAMTTQLHSFSHFIGVYTGGDAMLCDLQG</sequence>
<keyword evidence="2" id="KW-0808">Transferase</keyword>
<dbReference type="InterPro" id="IPR011009">
    <property type="entry name" value="Kinase-like_dom_sf"/>
</dbReference>
<protein>
    <recommendedName>
        <fullName evidence="4">Alpha-type protein kinase domain-containing protein</fullName>
    </recommendedName>
</protein>
<proteinExistence type="predicted"/>
<feature type="non-terminal residue" evidence="5">
    <location>
        <position position="1"/>
    </location>
</feature>
<reference evidence="5" key="1">
    <citation type="submission" date="2023-03" db="EMBL/GenBank/DDBJ databases">
        <title>Massive genome expansion in bonnet fungi (Mycena s.s.) driven by repeated elements and novel gene families across ecological guilds.</title>
        <authorList>
            <consortium name="Lawrence Berkeley National Laboratory"/>
            <person name="Harder C.B."/>
            <person name="Miyauchi S."/>
            <person name="Viragh M."/>
            <person name="Kuo A."/>
            <person name="Thoen E."/>
            <person name="Andreopoulos B."/>
            <person name="Lu D."/>
            <person name="Skrede I."/>
            <person name="Drula E."/>
            <person name="Henrissat B."/>
            <person name="Morin E."/>
            <person name="Kohler A."/>
            <person name="Barry K."/>
            <person name="LaButti K."/>
            <person name="Morin E."/>
            <person name="Salamov A."/>
            <person name="Lipzen A."/>
            <person name="Mereny Z."/>
            <person name="Hegedus B."/>
            <person name="Baldrian P."/>
            <person name="Stursova M."/>
            <person name="Weitz H."/>
            <person name="Taylor A."/>
            <person name="Grigoriev I.V."/>
            <person name="Nagy L.G."/>
            <person name="Martin F."/>
            <person name="Kauserud H."/>
        </authorList>
    </citation>
    <scope>NUCLEOTIDE SEQUENCE</scope>
    <source>
        <strain evidence="5">9144</strain>
    </source>
</reference>